<evidence type="ECO:0000313" key="2">
    <source>
        <dbReference type="Proteomes" id="UP001073227"/>
    </source>
</evidence>
<reference evidence="1" key="1">
    <citation type="submission" date="2022-10" db="EMBL/GenBank/DDBJ databases">
        <title>Hoeflea sp. G2-23, isolated from marine algae.</title>
        <authorList>
            <person name="Kristyanto S."/>
            <person name="Kim J.M."/>
            <person name="Jeon C.O."/>
        </authorList>
    </citation>
    <scope>NUCLEOTIDE SEQUENCE</scope>
    <source>
        <strain evidence="1">G2-23</strain>
    </source>
</reference>
<name>A0ABT3ZDJ7_9HYPH</name>
<organism evidence="1 2">
    <name type="scientific">Hoeflea algicola</name>
    <dbReference type="NCBI Taxonomy" id="2983763"/>
    <lineage>
        <taxon>Bacteria</taxon>
        <taxon>Pseudomonadati</taxon>
        <taxon>Pseudomonadota</taxon>
        <taxon>Alphaproteobacteria</taxon>
        <taxon>Hyphomicrobiales</taxon>
        <taxon>Rhizobiaceae</taxon>
        <taxon>Hoeflea</taxon>
    </lineage>
</organism>
<accession>A0ABT3ZDJ7</accession>
<evidence type="ECO:0000313" key="1">
    <source>
        <dbReference type="EMBL" id="MCY0149374.1"/>
    </source>
</evidence>
<proteinExistence type="predicted"/>
<dbReference type="Proteomes" id="UP001073227">
    <property type="component" value="Unassembled WGS sequence"/>
</dbReference>
<gene>
    <name evidence="1" type="ORF">OEG84_17065</name>
</gene>
<sequence>MKAFLLSIAVLLLVVIGARYGLKPLWDTPSAAIYSTGNVRLN</sequence>
<dbReference type="RefSeq" id="WP_267654862.1">
    <property type="nucleotide sequence ID" value="NZ_JAOVZR010000001.1"/>
</dbReference>
<keyword evidence="2" id="KW-1185">Reference proteome</keyword>
<protein>
    <submittedName>
        <fullName evidence="1">Uncharacterized protein</fullName>
    </submittedName>
</protein>
<dbReference type="EMBL" id="JAOVZR010000001">
    <property type="protein sequence ID" value="MCY0149374.1"/>
    <property type="molecule type" value="Genomic_DNA"/>
</dbReference>
<comment type="caution">
    <text evidence="1">The sequence shown here is derived from an EMBL/GenBank/DDBJ whole genome shotgun (WGS) entry which is preliminary data.</text>
</comment>